<dbReference type="AlphaFoldDB" id="A0A3L6RS66"/>
<dbReference type="UniPathway" id="UPA00143"/>
<name>A0A3L6RS66_PANMI</name>
<dbReference type="OrthoDB" id="678132at2759"/>
<proteinExistence type="predicted"/>
<evidence type="ECO:0000313" key="2">
    <source>
        <dbReference type="EMBL" id="RLN08200.1"/>
    </source>
</evidence>
<keyword evidence="1" id="KW-0812">Transmembrane</keyword>
<dbReference type="Proteomes" id="UP000275267">
    <property type="component" value="Unassembled WGS sequence"/>
</dbReference>
<sequence length="220" mass="23213">MEQQLRTPMDPLASLASSFFSAFSPLLSPSAQHQGSTFLLLPLPVAAARALNVLRRLLLLATQVFISLFFMFLSALAPAPPPPPPALEPTLPRLEPASTAGDSCVGRALAPVLSVASRLPVASRKYELVRGLAERLLDDNVRAGGARVGAVNRAALAGAFARTLRQLESAAGGEWPGMELAVRAVRTGTRWWRPTAASSLDEGFGGPAAEKLAAELLWLG</sequence>
<comment type="caution">
    <text evidence="2">The sequence shown here is derived from an EMBL/GenBank/DDBJ whole genome shotgun (WGS) entry which is preliminary data.</text>
</comment>
<gene>
    <name evidence="2" type="ORF">C2845_PM11G25620</name>
</gene>
<reference evidence="3" key="1">
    <citation type="journal article" date="2019" name="Nat. Commun.">
        <title>The genome of broomcorn millet.</title>
        <authorList>
            <person name="Zou C."/>
            <person name="Miki D."/>
            <person name="Li D."/>
            <person name="Tang Q."/>
            <person name="Xiao L."/>
            <person name="Rajput S."/>
            <person name="Deng P."/>
            <person name="Jia W."/>
            <person name="Huang R."/>
            <person name="Zhang M."/>
            <person name="Sun Y."/>
            <person name="Hu J."/>
            <person name="Fu X."/>
            <person name="Schnable P.S."/>
            <person name="Li F."/>
            <person name="Zhang H."/>
            <person name="Feng B."/>
            <person name="Zhu X."/>
            <person name="Liu R."/>
            <person name="Schnable J.C."/>
            <person name="Zhu J.-K."/>
            <person name="Zhang H."/>
        </authorList>
    </citation>
    <scope>NUCLEOTIDE SEQUENCE [LARGE SCALE GENOMIC DNA]</scope>
</reference>
<keyword evidence="1" id="KW-0472">Membrane</keyword>
<keyword evidence="1" id="KW-1133">Transmembrane helix</keyword>
<dbReference type="EMBL" id="PQIB02000007">
    <property type="protein sequence ID" value="RLN08200.1"/>
    <property type="molecule type" value="Genomic_DNA"/>
</dbReference>
<dbReference type="STRING" id="4540.A0A3L6RS66"/>
<evidence type="ECO:0000313" key="3">
    <source>
        <dbReference type="Proteomes" id="UP000275267"/>
    </source>
</evidence>
<dbReference type="GO" id="GO:0016567">
    <property type="term" value="P:protein ubiquitination"/>
    <property type="evidence" value="ECO:0007669"/>
    <property type="project" value="UniProtKB-UniPathway"/>
</dbReference>
<protein>
    <submittedName>
        <fullName evidence="2">Uncharacterized protein</fullName>
    </submittedName>
</protein>
<organism evidence="2 3">
    <name type="scientific">Panicum miliaceum</name>
    <name type="common">Proso millet</name>
    <name type="synonym">Broomcorn millet</name>
    <dbReference type="NCBI Taxonomy" id="4540"/>
    <lineage>
        <taxon>Eukaryota</taxon>
        <taxon>Viridiplantae</taxon>
        <taxon>Streptophyta</taxon>
        <taxon>Embryophyta</taxon>
        <taxon>Tracheophyta</taxon>
        <taxon>Spermatophyta</taxon>
        <taxon>Magnoliopsida</taxon>
        <taxon>Liliopsida</taxon>
        <taxon>Poales</taxon>
        <taxon>Poaceae</taxon>
        <taxon>PACMAD clade</taxon>
        <taxon>Panicoideae</taxon>
        <taxon>Panicodae</taxon>
        <taxon>Paniceae</taxon>
        <taxon>Panicinae</taxon>
        <taxon>Panicum</taxon>
        <taxon>Panicum sect. Panicum</taxon>
    </lineage>
</organism>
<keyword evidence="3" id="KW-1185">Reference proteome</keyword>
<accession>A0A3L6RS66</accession>
<evidence type="ECO:0000256" key="1">
    <source>
        <dbReference type="SAM" id="Phobius"/>
    </source>
</evidence>
<feature type="transmembrane region" description="Helical" evidence="1">
    <location>
        <begin position="57"/>
        <end position="77"/>
    </location>
</feature>